<dbReference type="Proteomes" id="UP001623348">
    <property type="component" value="Unassembled WGS sequence"/>
</dbReference>
<name>A0ABC9VXZ3_GRUJA</name>
<comment type="caution">
    <text evidence="1">The sequence shown here is derived from an EMBL/GenBank/DDBJ whole genome shotgun (WGS) entry which is preliminary data.</text>
</comment>
<evidence type="ECO:0008006" key="3">
    <source>
        <dbReference type="Google" id="ProtNLM"/>
    </source>
</evidence>
<protein>
    <recommendedName>
        <fullName evidence="3">Reverse transcriptase domain-containing protein</fullName>
    </recommendedName>
</protein>
<reference evidence="1 2" key="1">
    <citation type="submission" date="2024-06" db="EMBL/GenBank/DDBJ databases">
        <title>The draft genome of Grus japonensis, version 3.</title>
        <authorList>
            <person name="Nabeshima K."/>
            <person name="Suzuki S."/>
            <person name="Onuma M."/>
        </authorList>
    </citation>
    <scope>NUCLEOTIDE SEQUENCE [LARGE SCALE GENOMIC DNA]</scope>
    <source>
        <strain evidence="1 2">451A</strain>
    </source>
</reference>
<evidence type="ECO:0000313" key="2">
    <source>
        <dbReference type="Proteomes" id="UP001623348"/>
    </source>
</evidence>
<proteinExistence type="predicted"/>
<sequence>MDSHKGKLYLANLITFYDEMSGLIDREKTVNIIYLNFSKAFNTFSHKILIEELLMYRLDEQTVWWIENWLNRSTQRVVISGMKSTAGGQSLVVHPRGQHWI</sequence>
<dbReference type="EMBL" id="BAAFJT010000001">
    <property type="protein sequence ID" value="GAB0177402.1"/>
    <property type="molecule type" value="Genomic_DNA"/>
</dbReference>
<gene>
    <name evidence="1" type="ORF">GRJ2_000205400</name>
</gene>
<evidence type="ECO:0000313" key="1">
    <source>
        <dbReference type="EMBL" id="GAB0177402.1"/>
    </source>
</evidence>
<keyword evidence="2" id="KW-1185">Reference proteome</keyword>
<accession>A0ABC9VXZ3</accession>
<dbReference type="AlphaFoldDB" id="A0ABC9VXZ3"/>
<organism evidence="1 2">
    <name type="scientific">Grus japonensis</name>
    <name type="common">Japanese crane</name>
    <name type="synonym">Red-crowned crane</name>
    <dbReference type="NCBI Taxonomy" id="30415"/>
    <lineage>
        <taxon>Eukaryota</taxon>
        <taxon>Metazoa</taxon>
        <taxon>Chordata</taxon>
        <taxon>Craniata</taxon>
        <taxon>Vertebrata</taxon>
        <taxon>Euteleostomi</taxon>
        <taxon>Archelosauria</taxon>
        <taxon>Archosauria</taxon>
        <taxon>Dinosauria</taxon>
        <taxon>Saurischia</taxon>
        <taxon>Theropoda</taxon>
        <taxon>Coelurosauria</taxon>
        <taxon>Aves</taxon>
        <taxon>Neognathae</taxon>
        <taxon>Neoaves</taxon>
        <taxon>Gruiformes</taxon>
        <taxon>Gruidae</taxon>
        <taxon>Grus</taxon>
    </lineage>
</organism>
<dbReference type="PANTHER" id="PTHR33332">
    <property type="entry name" value="REVERSE TRANSCRIPTASE DOMAIN-CONTAINING PROTEIN"/>
    <property type="match status" value="1"/>
</dbReference>